<evidence type="ECO:0000313" key="1">
    <source>
        <dbReference type="EMBL" id="MCK9874756.1"/>
    </source>
</evidence>
<dbReference type="Pfam" id="PF05768">
    <property type="entry name" value="Glrx-like"/>
    <property type="match status" value="1"/>
</dbReference>
<organism evidence="1 2">
    <name type="scientific">Frankia umida</name>
    <dbReference type="NCBI Taxonomy" id="573489"/>
    <lineage>
        <taxon>Bacteria</taxon>
        <taxon>Bacillati</taxon>
        <taxon>Actinomycetota</taxon>
        <taxon>Actinomycetes</taxon>
        <taxon>Frankiales</taxon>
        <taxon>Frankiaceae</taxon>
        <taxon>Frankia</taxon>
    </lineage>
</organism>
<dbReference type="Gene3D" id="3.40.30.10">
    <property type="entry name" value="Glutaredoxin"/>
    <property type="match status" value="1"/>
</dbReference>
<dbReference type="RefSeq" id="WP_248823347.1">
    <property type="nucleotide sequence ID" value="NZ_JALKFT010000002.1"/>
</dbReference>
<keyword evidence="2" id="KW-1185">Reference proteome</keyword>
<dbReference type="Proteomes" id="UP001201873">
    <property type="component" value="Unassembled WGS sequence"/>
</dbReference>
<reference evidence="1 2" key="1">
    <citation type="submission" date="2022-04" db="EMBL/GenBank/DDBJ databases">
        <title>Genome diversity in the genus Frankia.</title>
        <authorList>
            <person name="Carlos-Shanley C."/>
            <person name="Hahn D."/>
        </authorList>
    </citation>
    <scope>NUCLEOTIDE SEQUENCE [LARGE SCALE GENOMIC DNA]</scope>
    <source>
        <strain evidence="1 2">Ag45/Mut15</strain>
    </source>
</reference>
<sequence>MRPDGPGSAEPDGEARITLLTRVGCHLCDTARDAIIRVAAQEGVGWHEVDVDSDVRLADEYGDRVPVTLVDGREHGYWRVEQERLRQALVGGGRWSMRPSGRP</sequence>
<dbReference type="EMBL" id="JALKFT010000002">
    <property type="protein sequence ID" value="MCK9874756.1"/>
    <property type="molecule type" value="Genomic_DNA"/>
</dbReference>
<proteinExistence type="predicted"/>
<name>A0ABT0JT92_9ACTN</name>
<dbReference type="InterPro" id="IPR008554">
    <property type="entry name" value="Glutaredoxin-like"/>
</dbReference>
<dbReference type="InterPro" id="IPR036249">
    <property type="entry name" value="Thioredoxin-like_sf"/>
</dbReference>
<dbReference type="SUPFAM" id="SSF52833">
    <property type="entry name" value="Thioredoxin-like"/>
    <property type="match status" value="1"/>
</dbReference>
<evidence type="ECO:0000313" key="2">
    <source>
        <dbReference type="Proteomes" id="UP001201873"/>
    </source>
</evidence>
<protein>
    <submittedName>
        <fullName evidence="1">Glutaredoxin family protein</fullName>
    </submittedName>
</protein>
<comment type="caution">
    <text evidence="1">The sequence shown here is derived from an EMBL/GenBank/DDBJ whole genome shotgun (WGS) entry which is preliminary data.</text>
</comment>
<accession>A0ABT0JT92</accession>
<gene>
    <name evidence="1" type="ORF">MXD59_02980</name>
</gene>